<keyword evidence="6" id="KW-1185">Reference proteome</keyword>
<dbReference type="RefSeq" id="WP_262874917.1">
    <property type="nucleotide sequence ID" value="NZ_BAABKW010000013.1"/>
</dbReference>
<dbReference type="NCBIfam" id="TIGR00044">
    <property type="entry name" value="YggS family pyridoxal phosphate-dependent enzyme"/>
    <property type="match status" value="1"/>
</dbReference>
<sequence length="235" mass="24646">MSTSADPVRALADRLAEVDDRIARAARDAGRDPAQITRIVVTKFHPVALVDELYRLGVRDMGENRQQELTAKTAEPGDRAGLTWHFIGQLQTKKARAVRAAAAVVHSVDRDRVADALEAAAGEGAPVLDVLLQVNLTDDPGRGGVSPAGLEALAAHVAELETLRVRGVMAVAPLGESPAAAFERLRAHADTVRSVVADADWISAGMTADFAEAIAAGATHLRIGSAITGPRPVHG</sequence>
<feature type="modified residue" description="N6-(pyridoxal phosphate)lysine" evidence="2">
    <location>
        <position position="43"/>
    </location>
</feature>
<dbReference type="CDD" id="cd00635">
    <property type="entry name" value="PLPDE_III_YBL036c_like"/>
    <property type="match status" value="1"/>
</dbReference>
<evidence type="ECO:0000256" key="3">
    <source>
        <dbReference type="RuleBase" id="RU004514"/>
    </source>
</evidence>
<organism evidence="5 6">
    <name type="scientific">Microbacterium fluvii</name>
    <dbReference type="NCBI Taxonomy" id="415215"/>
    <lineage>
        <taxon>Bacteria</taxon>
        <taxon>Bacillati</taxon>
        <taxon>Actinomycetota</taxon>
        <taxon>Actinomycetes</taxon>
        <taxon>Micrococcales</taxon>
        <taxon>Microbacteriaceae</taxon>
        <taxon>Microbacterium</taxon>
    </lineage>
</organism>
<comment type="function">
    <text evidence="2">Pyridoxal 5'-phosphate (PLP)-binding protein, which is involved in PLP homeostasis.</text>
</comment>
<dbReference type="EMBL" id="JBHTBE010000003">
    <property type="protein sequence ID" value="MFC7270013.1"/>
    <property type="molecule type" value="Genomic_DNA"/>
</dbReference>
<reference evidence="6" key="1">
    <citation type="journal article" date="2019" name="Int. J. Syst. Evol. Microbiol.">
        <title>The Global Catalogue of Microorganisms (GCM) 10K type strain sequencing project: providing services to taxonomists for standard genome sequencing and annotation.</title>
        <authorList>
            <consortium name="The Broad Institute Genomics Platform"/>
            <consortium name="The Broad Institute Genome Sequencing Center for Infectious Disease"/>
            <person name="Wu L."/>
            <person name="Ma J."/>
        </authorList>
    </citation>
    <scope>NUCLEOTIDE SEQUENCE [LARGE SCALE GENOMIC DNA]</scope>
    <source>
        <strain evidence="6">CGMCC 1.15772</strain>
    </source>
</reference>
<feature type="domain" description="Alanine racemase N-terminal" evidence="4">
    <location>
        <begin position="45"/>
        <end position="232"/>
    </location>
</feature>
<dbReference type="Proteomes" id="UP001596507">
    <property type="component" value="Unassembled WGS sequence"/>
</dbReference>
<dbReference type="InterPro" id="IPR029066">
    <property type="entry name" value="PLP-binding_barrel"/>
</dbReference>
<accession>A0ABW2HFB5</accession>
<evidence type="ECO:0000313" key="6">
    <source>
        <dbReference type="Proteomes" id="UP001596507"/>
    </source>
</evidence>
<comment type="caution">
    <text evidence="5">The sequence shown here is derived from an EMBL/GenBank/DDBJ whole genome shotgun (WGS) entry which is preliminary data.</text>
</comment>
<dbReference type="Pfam" id="PF01168">
    <property type="entry name" value="Ala_racemase_N"/>
    <property type="match status" value="1"/>
</dbReference>
<dbReference type="Gene3D" id="3.20.20.10">
    <property type="entry name" value="Alanine racemase"/>
    <property type="match status" value="1"/>
</dbReference>
<dbReference type="PIRSF" id="PIRSF004848">
    <property type="entry name" value="YBL036c_PLPDEIII"/>
    <property type="match status" value="1"/>
</dbReference>
<dbReference type="PANTHER" id="PTHR10146">
    <property type="entry name" value="PROLINE SYNTHETASE CO-TRANSCRIBED BACTERIAL HOMOLOG PROTEIN"/>
    <property type="match status" value="1"/>
</dbReference>
<name>A0ABW2HFB5_9MICO</name>
<dbReference type="SUPFAM" id="SSF51419">
    <property type="entry name" value="PLP-binding barrel"/>
    <property type="match status" value="1"/>
</dbReference>
<dbReference type="HAMAP" id="MF_02087">
    <property type="entry name" value="PLP_homeostasis"/>
    <property type="match status" value="1"/>
</dbReference>
<evidence type="ECO:0000256" key="1">
    <source>
        <dbReference type="ARBA" id="ARBA00022898"/>
    </source>
</evidence>
<keyword evidence="1 2" id="KW-0663">Pyridoxal phosphate</keyword>
<evidence type="ECO:0000256" key="2">
    <source>
        <dbReference type="HAMAP-Rule" id="MF_02087"/>
    </source>
</evidence>
<protein>
    <recommendedName>
        <fullName evidence="2">Pyridoxal phosphate homeostasis protein</fullName>
        <shortName evidence="2">PLP homeostasis protein</shortName>
    </recommendedName>
</protein>
<dbReference type="PANTHER" id="PTHR10146:SF14">
    <property type="entry name" value="PYRIDOXAL PHOSPHATE HOMEOSTASIS PROTEIN"/>
    <property type="match status" value="1"/>
</dbReference>
<evidence type="ECO:0000313" key="5">
    <source>
        <dbReference type="EMBL" id="MFC7270013.1"/>
    </source>
</evidence>
<dbReference type="PROSITE" id="PS01211">
    <property type="entry name" value="UPF0001"/>
    <property type="match status" value="1"/>
</dbReference>
<proteinExistence type="inferred from homology"/>
<dbReference type="InterPro" id="IPR011078">
    <property type="entry name" value="PyrdxlP_homeostasis"/>
</dbReference>
<evidence type="ECO:0000259" key="4">
    <source>
        <dbReference type="Pfam" id="PF01168"/>
    </source>
</evidence>
<comment type="similarity">
    <text evidence="2 3">Belongs to the pyridoxal phosphate-binding protein YggS/PROSC family.</text>
</comment>
<dbReference type="InterPro" id="IPR001608">
    <property type="entry name" value="Ala_racemase_N"/>
</dbReference>
<gene>
    <name evidence="5" type="ORF">ACFQRL_13695</name>
</gene>